<reference evidence="2" key="1">
    <citation type="submission" date="2021-02" db="EMBL/GenBank/DDBJ databases">
        <authorList>
            <person name="Nowell W R."/>
        </authorList>
    </citation>
    <scope>NUCLEOTIDE SEQUENCE</scope>
</reference>
<sequence>MDNSISNTSPTTSSSQTCTVLANYEESLLQTCKQRIVTRSSRKTTTWRLKHQSNQANKKLTRKTKKLIYETFNGRTNLARAAATNAQNHIIADTQVATLAIPDTMVDTDA</sequence>
<comment type="caution">
    <text evidence="2">The sequence shown here is derived from an EMBL/GenBank/DDBJ whole genome shotgun (WGS) entry which is preliminary data.</text>
</comment>
<accession>A0A814E4N8</accession>
<organism evidence="2 4">
    <name type="scientific">Adineta ricciae</name>
    <name type="common">Rotifer</name>
    <dbReference type="NCBI Taxonomy" id="249248"/>
    <lineage>
        <taxon>Eukaryota</taxon>
        <taxon>Metazoa</taxon>
        <taxon>Spiralia</taxon>
        <taxon>Gnathifera</taxon>
        <taxon>Rotifera</taxon>
        <taxon>Eurotatoria</taxon>
        <taxon>Bdelloidea</taxon>
        <taxon>Adinetida</taxon>
        <taxon>Adinetidae</taxon>
        <taxon>Adineta</taxon>
    </lineage>
</organism>
<dbReference type="AlphaFoldDB" id="A0A814E4N8"/>
<dbReference type="EMBL" id="CAJNOR010000546">
    <property type="protein sequence ID" value="CAF0944202.1"/>
    <property type="molecule type" value="Genomic_DNA"/>
</dbReference>
<dbReference type="Proteomes" id="UP000663828">
    <property type="component" value="Unassembled WGS sequence"/>
</dbReference>
<proteinExistence type="predicted"/>
<name>A0A814E4N8_ADIRI</name>
<keyword evidence="3" id="KW-1185">Reference proteome</keyword>
<gene>
    <name evidence="2" type="ORF">EDS130_LOCUS12866</name>
    <name evidence="1" type="ORF">XAT740_LOCUS10291</name>
</gene>
<protein>
    <submittedName>
        <fullName evidence="2">Uncharacterized protein</fullName>
    </submittedName>
</protein>
<dbReference type="EMBL" id="CAJNOJ010000050">
    <property type="protein sequence ID" value="CAF0961331.1"/>
    <property type="molecule type" value="Genomic_DNA"/>
</dbReference>
<evidence type="ECO:0000313" key="4">
    <source>
        <dbReference type="Proteomes" id="UP000663852"/>
    </source>
</evidence>
<dbReference type="Proteomes" id="UP000663852">
    <property type="component" value="Unassembled WGS sequence"/>
</dbReference>
<evidence type="ECO:0000313" key="1">
    <source>
        <dbReference type="EMBL" id="CAF0944202.1"/>
    </source>
</evidence>
<evidence type="ECO:0000313" key="2">
    <source>
        <dbReference type="EMBL" id="CAF0961331.1"/>
    </source>
</evidence>
<evidence type="ECO:0000313" key="3">
    <source>
        <dbReference type="Proteomes" id="UP000663828"/>
    </source>
</evidence>